<dbReference type="InterPro" id="IPR036388">
    <property type="entry name" value="WH-like_DNA-bd_sf"/>
</dbReference>
<dbReference type="Proteomes" id="UP001595912">
    <property type="component" value="Unassembled WGS sequence"/>
</dbReference>
<reference evidence="3" key="1">
    <citation type="journal article" date="2019" name="Int. J. Syst. Evol. Microbiol.">
        <title>The Global Catalogue of Microorganisms (GCM) 10K type strain sequencing project: providing services to taxonomists for standard genome sequencing and annotation.</title>
        <authorList>
            <consortium name="The Broad Institute Genomics Platform"/>
            <consortium name="The Broad Institute Genome Sequencing Center for Infectious Disease"/>
            <person name="Wu L."/>
            <person name="Ma J."/>
        </authorList>
    </citation>
    <scope>NUCLEOTIDE SEQUENCE [LARGE SCALE GENOMIC DNA]</scope>
    <source>
        <strain evidence="3">CGMCC 4.7152</strain>
    </source>
</reference>
<evidence type="ECO:0000313" key="3">
    <source>
        <dbReference type="Proteomes" id="UP001595912"/>
    </source>
</evidence>
<feature type="domain" description="HTH luxR-type" evidence="1">
    <location>
        <begin position="3"/>
        <end position="53"/>
    </location>
</feature>
<comment type="caution">
    <text evidence="2">The sequence shown here is derived from an EMBL/GenBank/DDBJ whole genome shotgun (WGS) entry which is preliminary data.</text>
</comment>
<dbReference type="SMART" id="SM00421">
    <property type="entry name" value="HTH_LUXR"/>
    <property type="match status" value="1"/>
</dbReference>
<sequence length="55" mass="5707">MQNTTLTGAEINVLHMLVGFLTVNEIAAELDLSPNTVKTHLARPSVSGGPDATGC</sequence>
<name>A0ABV9W9U0_9ACTN</name>
<gene>
    <name evidence="2" type="ORF">ACFPIJ_40825</name>
</gene>
<dbReference type="InterPro" id="IPR016032">
    <property type="entry name" value="Sig_transdc_resp-reg_C-effctor"/>
</dbReference>
<dbReference type="RefSeq" id="WP_380123773.1">
    <property type="nucleotide sequence ID" value="NZ_JBHSIU010000055.1"/>
</dbReference>
<evidence type="ECO:0000313" key="2">
    <source>
        <dbReference type="EMBL" id="MFC5004157.1"/>
    </source>
</evidence>
<dbReference type="Gene3D" id="1.10.10.10">
    <property type="entry name" value="Winged helix-like DNA-binding domain superfamily/Winged helix DNA-binding domain"/>
    <property type="match status" value="1"/>
</dbReference>
<dbReference type="InterPro" id="IPR000792">
    <property type="entry name" value="Tscrpt_reg_LuxR_C"/>
</dbReference>
<accession>A0ABV9W9U0</accession>
<keyword evidence="3" id="KW-1185">Reference proteome</keyword>
<evidence type="ECO:0000259" key="1">
    <source>
        <dbReference type="SMART" id="SM00421"/>
    </source>
</evidence>
<dbReference type="Pfam" id="PF00196">
    <property type="entry name" value="GerE"/>
    <property type="match status" value="1"/>
</dbReference>
<dbReference type="EMBL" id="JBHSIU010000055">
    <property type="protein sequence ID" value="MFC5004157.1"/>
    <property type="molecule type" value="Genomic_DNA"/>
</dbReference>
<organism evidence="2 3">
    <name type="scientific">Dactylosporangium cerinum</name>
    <dbReference type="NCBI Taxonomy" id="1434730"/>
    <lineage>
        <taxon>Bacteria</taxon>
        <taxon>Bacillati</taxon>
        <taxon>Actinomycetota</taxon>
        <taxon>Actinomycetes</taxon>
        <taxon>Micromonosporales</taxon>
        <taxon>Micromonosporaceae</taxon>
        <taxon>Dactylosporangium</taxon>
    </lineage>
</organism>
<proteinExistence type="predicted"/>
<dbReference type="SUPFAM" id="SSF46894">
    <property type="entry name" value="C-terminal effector domain of the bipartite response regulators"/>
    <property type="match status" value="1"/>
</dbReference>
<protein>
    <submittedName>
        <fullName evidence="2">Helix-turn-helix transcriptional regulator</fullName>
    </submittedName>
</protein>